<proteinExistence type="predicted"/>
<keyword evidence="3" id="KW-1185">Reference proteome</keyword>
<dbReference type="Proteomes" id="UP000792457">
    <property type="component" value="Unassembled WGS sequence"/>
</dbReference>
<dbReference type="PANTHER" id="PTHR21301">
    <property type="entry name" value="REVERSE TRANSCRIPTASE"/>
    <property type="match status" value="1"/>
</dbReference>
<name>A0A8K0KPD3_LADFU</name>
<dbReference type="EMBL" id="KZ308966">
    <property type="protein sequence ID" value="KAG8235918.1"/>
    <property type="molecule type" value="Genomic_DNA"/>
</dbReference>
<dbReference type="OrthoDB" id="10018421at2759"/>
<organism evidence="2 3">
    <name type="scientific">Ladona fulva</name>
    <name type="common">Scarce chaser dragonfly</name>
    <name type="synonym">Libellula fulva</name>
    <dbReference type="NCBI Taxonomy" id="123851"/>
    <lineage>
        <taxon>Eukaryota</taxon>
        <taxon>Metazoa</taxon>
        <taxon>Ecdysozoa</taxon>
        <taxon>Arthropoda</taxon>
        <taxon>Hexapoda</taxon>
        <taxon>Insecta</taxon>
        <taxon>Pterygota</taxon>
        <taxon>Palaeoptera</taxon>
        <taxon>Odonata</taxon>
        <taxon>Epiprocta</taxon>
        <taxon>Anisoptera</taxon>
        <taxon>Libelluloidea</taxon>
        <taxon>Libellulidae</taxon>
        <taxon>Ladona</taxon>
    </lineage>
</organism>
<evidence type="ECO:0000256" key="1">
    <source>
        <dbReference type="SAM" id="MobiDB-lite"/>
    </source>
</evidence>
<reference evidence="2" key="1">
    <citation type="submission" date="2013-04" db="EMBL/GenBank/DDBJ databases">
        <authorList>
            <person name="Qu J."/>
            <person name="Murali S.C."/>
            <person name="Bandaranaike D."/>
            <person name="Bellair M."/>
            <person name="Blankenburg K."/>
            <person name="Chao H."/>
            <person name="Dinh H."/>
            <person name="Doddapaneni H."/>
            <person name="Downs B."/>
            <person name="Dugan-Rocha S."/>
            <person name="Elkadiri S."/>
            <person name="Gnanaolivu R.D."/>
            <person name="Hernandez B."/>
            <person name="Javaid M."/>
            <person name="Jayaseelan J.C."/>
            <person name="Lee S."/>
            <person name="Li M."/>
            <person name="Ming W."/>
            <person name="Munidasa M."/>
            <person name="Muniz J."/>
            <person name="Nguyen L."/>
            <person name="Ongeri F."/>
            <person name="Osuji N."/>
            <person name="Pu L.-L."/>
            <person name="Puazo M."/>
            <person name="Qu C."/>
            <person name="Quiroz J."/>
            <person name="Raj R."/>
            <person name="Weissenberger G."/>
            <person name="Xin Y."/>
            <person name="Zou X."/>
            <person name="Han Y."/>
            <person name="Richards S."/>
            <person name="Worley K."/>
            <person name="Muzny D."/>
            <person name="Gibbs R."/>
        </authorList>
    </citation>
    <scope>NUCLEOTIDE SEQUENCE</scope>
    <source>
        <strain evidence="2">Sampled in the wild</strain>
    </source>
</reference>
<evidence type="ECO:0000313" key="2">
    <source>
        <dbReference type="EMBL" id="KAG8235918.1"/>
    </source>
</evidence>
<feature type="compositionally biased region" description="Polar residues" evidence="1">
    <location>
        <begin position="1"/>
        <end position="15"/>
    </location>
</feature>
<protein>
    <submittedName>
        <fullName evidence="2">Uncharacterized protein</fullName>
    </submittedName>
</protein>
<dbReference type="PANTHER" id="PTHR21301:SF10">
    <property type="entry name" value="REVERSE TRANSCRIPTASE DOMAIN-CONTAINING PROTEIN"/>
    <property type="match status" value="1"/>
</dbReference>
<sequence length="129" mass="14424">MSSTSAAPPKTQSQAERGGGVSNGAGGTQGAGTFSFIEINLPYFKTWPGICKILELKLSPRRPKGFFRYVDDTFVIWQHGWEKLSDFLDNFNSRDSNIIFTMEIKEDGCLPFLDILLRRKAYGMLSHGV</sequence>
<comment type="caution">
    <text evidence="2">The sequence shown here is derived from an EMBL/GenBank/DDBJ whole genome shotgun (WGS) entry which is preliminary data.</text>
</comment>
<evidence type="ECO:0000313" key="3">
    <source>
        <dbReference type="Proteomes" id="UP000792457"/>
    </source>
</evidence>
<accession>A0A8K0KPD3</accession>
<gene>
    <name evidence="2" type="ORF">J437_LFUL015250</name>
</gene>
<reference evidence="2" key="2">
    <citation type="submission" date="2017-10" db="EMBL/GenBank/DDBJ databases">
        <title>Ladona fulva Genome sequencing and assembly.</title>
        <authorList>
            <person name="Murali S."/>
            <person name="Richards S."/>
            <person name="Bandaranaike D."/>
            <person name="Bellair M."/>
            <person name="Blankenburg K."/>
            <person name="Chao H."/>
            <person name="Dinh H."/>
            <person name="Doddapaneni H."/>
            <person name="Dugan-Rocha S."/>
            <person name="Elkadiri S."/>
            <person name="Gnanaolivu R."/>
            <person name="Hernandez B."/>
            <person name="Skinner E."/>
            <person name="Javaid M."/>
            <person name="Lee S."/>
            <person name="Li M."/>
            <person name="Ming W."/>
            <person name="Munidasa M."/>
            <person name="Muniz J."/>
            <person name="Nguyen L."/>
            <person name="Hughes D."/>
            <person name="Osuji N."/>
            <person name="Pu L.-L."/>
            <person name="Puazo M."/>
            <person name="Qu C."/>
            <person name="Quiroz J."/>
            <person name="Raj R."/>
            <person name="Weissenberger G."/>
            <person name="Xin Y."/>
            <person name="Zou X."/>
            <person name="Han Y."/>
            <person name="Worley K."/>
            <person name="Muzny D."/>
            <person name="Gibbs R."/>
        </authorList>
    </citation>
    <scope>NUCLEOTIDE SEQUENCE</scope>
    <source>
        <strain evidence="2">Sampled in the wild</strain>
    </source>
</reference>
<dbReference type="AlphaFoldDB" id="A0A8K0KPD3"/>
<feature type="region of interest" description="Disordered" evidence="1">
    <location>
        <begin position="1"/>
        <end position="26"/>
    </location>
</feature>
<feature type="compositionally biased region" description="Gly residues" evidence="1">
    <location>
        <begin position="17"/>
        <end position="26"/>
    </location>
</feature>